<evidence type="ECO:0000313" key="2">
    <source>
        <dbReference type="Proteomes" id="UP001162640"/>
    </source>
</evidence>
<accession>A0A9W7EDU8</accession>
<organism evidence="1 2">
    <name type="scientific">Triparma laevis f. inornata</name>
    <dbReference type="NCBI Taxonomy" id="1714386"/>
    <lineage>
        <taxon>Eukaryota</taxon>
        <taxon>Sar</taxon>
        <taxon>Stramenopiles</taxon>
        <taxon>Ochrophyta</taxon>
        <taxon>Bolidophyceae</taxon>
        <taxon>Parmales</taxon>
        <taxon>Triparmaceae</taxon>
        <taxon>Triparma</taxon>
    </lineage>
</organism>
<protein>
    <submittedName>
        <fullName evidence="1">Uncharacterized protein</fullName>
    </submittedName>
</protein>
<sequence>MDDSTMEKAKNLDDANEFFGETMEQIYGLLQESGLPDSSVESLKKMIEEDSHMDALEATEEYTRCFPYMKTSSLIFLLTQAWEQLCTLNDYLKGKTEKKVTLLVADSKTEPEVMDAAVAKREDAGRVCTRGNLKLYKMRALKLVWEKKEAGDVEGEGEGEGEGEMI</sequence>
<gene>
    <name evidence="1" type="ORF">TL16_g06458</name>
</gene>
<dbReference type="AlphaFoldDB" id="A0A9W7EDU8"/>
<dbReference type="EMBL" id="BLQM01000195">
    <property type="protein sequence ID" value="GMH74405.1"/>
    <property type="molecule type" value="Genomic_DNA"/>
</dbReference>
<proteinExistence type="predicted"/>
<name>A0A9W7EDU8_9STRA</name>
<dbReference type="Proteomes" id="UP001162640">
    <property type="component" value="Unassembled WGS sequence"/>
</dbReference>
<evidence type="ECO:0000313" key="1">
    <source>
        <dbReference type="EMBL" id="GMH74405.1"/>
    </source>
</evidence>
<reference evidence="2" key="1">
    <citation type="journal article" date="2023" name="Commun. Biol.">
        <title>Genome analysis of Parmales, the sister group of diatoms, reveals the evolutionary specialization of diatoms from phago-mixotrophs to photoautotrophs.</title>
        <authorList>
            <person name="Ban H."/>
            <person name="Sato S."/>
            <person name="Yoshikawa S."/>
            <person name="Yamada K."/>
            <person name="Nakamura Y."/>
            <person name="Ichinomiya M."/>
            <person name="Sato N."/>
            <person name="Blanc-Mathieu R."/>
            <person name="Endo H."/>
            <person name="Kuwata A."/>
            <person name="Ogata H."/>
        </authorList>
    </citation>
    <scope>NUCLEOTIDE SEQUENCE [LARGE SCALE GENOMIC DNA]</scope>
</reference>
<comment type="caution">
    <text evidence="1">The sequence shown here is derived from an EMBL/GenBank/DDBJ whole genome shotgun (WGS) entry which is preliminary data.</text>
</comment>